<dbReference type="GeneTree" id="ENSGT00940000170349"/>
<feature type="compositionally biased region" description="Low complexity" evidence="1">
    <location>
        <begin position="597"/>
        <end position="608"/>
    </location>
</feature>
<feature type="region of interest" description="Disordered" evidence="1">
    <location>
        <begin position="864"/>
        <end position="981"/>
    </location>
</feature>
<feature type="compositionally biased region" description="Low complexity" evidence="1">
    <location>
        <begin position="123"/>
        <end position="136"/>
    </location>
</feature>
<dbReference type="Ensembl" id="ENSCSET00000000240.1">
    <property type="protein sequence ID" value="ENSCSEP00000000216.1"/>
    <property type="gene ID" value="ENSCSEG00000000176.1"/>
</dbReference>
<dbReference type="STRING" id="244447.ENSCSEP00000000216"/>
<feature type="region of interest" description="Disordered" evidence="1">
    <location>
        <begin position="1246"/>
        <end position="1415"/>
    </location>
</feature>
<organism evidence="2 3">
    <name type="scientific">Cynoglossus semilaevis</name>
    <name type="common">Tongue sole</name>
    <dbReference type="NCBI Taxonomy" id="244447"/>
    <lineage>
        <taxon>Eukaryota</taxon>
        <taxon>Metazoa</taxon>
        <taxon>Chordata</taxon>
        <taxon>Craniata</taxon>
        <taxon>Vertebrata</taxon>
        <taxon>Euteleostomi</taxon>
        <taxon>Actinopterygii</taxon>
        <taxon>Neopterygii</taxon>
        <taxon>Teleostei</taxon>
        <taxon>Neoteleostei</taxon>
        <taxon>Acanthomorphata</taxon>
        <taxon>Carangaria</taxon>
        <taxon>Pleuronectiformes</taxon>
        <taxon>Pleuronectoidei</taxon>
        <taxon>Cynoglossidae</taxon>
        <taxon>Cynoglossinae</taxon>
        <taxon>Cynoglossus</taxon>
    </lineage>
</organism>
<feature type="compositionally biased region" description="Basic and acidic residues" evidence="1">
    <location>
        <begin position="157"/>
        <end position="169"/>
    </location>
</feature>
<evidence type="ECO:0000256" key="1">
    <source>
        <dbReference type="SAM" id="MobiDB-lite"/>
    </source>
</evidence>
<feature type="region of interest" description="Disordered" evidence="1">
    <location>
        <begin position="1021"/>
        <end position="1187"/>
    </location>
</feature>
<reference evidence="2" key="2">
    <citation type="submission" date="2025-08" db="UniProtKB">
        <authorList>
            <consortium name="Ensembl"/>
        </authorList>
    </citation>
    <scope>IDENTIFICATION</scope>
</reference>
<feature type="compositionally biased region" description="Basic and acidic residues" evidence="1">
    <location>
        <begin position="307"/>
        <end position="321"/>
    </location>
</feature>
<reference evidence="2 3" key="1">
    <citation type="journal article" date="2014" name="Nat. Genet.">
        <title>Whole-genome sequence of a flatfish provides insights into ZW sex chromosome evolution and adaptation to a benthic lifestyle.</title>
        <authorList>
            <person name="Chen S."/>
            <person name="Zhang G."/>
            <person name="Shao C."/>
            <person name="Huang Q."/>
            <person name="Liu G."/>
            <person name="Zhang P."/>
            <person name="Song W."/>
            <person name="An N."/>
            <person name="Chalopin D."/>
            <person name="Volff J.N."/>
            <person name="Hong Y."/>
            <person name="Li Q."/>
            <person name="Sha Z."/>
            <person name="Zhou H."/>
            <person name="Xie M."/>
            <person name="Yu Q."/>
            <person name="Liu Y."/>
            <person name="Xiang H."/>
            <person name="Wang N."/>
            <person name="Wu K."/>
            <person name="Yang C."/>
            <person name="Zhou Q."/>
            <person name="Liao X."/>
            <person name="Yang L."/>
            <person name="Hu Q."/>
            <person name="Zhang J."/>
            <person name="Meng L."/>
            <person name="Jin L."/>
            <person name="Tian Y."/>
            <person name="Lian J."/>
            <person name="Yang J."/>
            <person name="Miao G."/>
            <person name="Liu S."/>
            <person name="Liang Z."/>
            <person name="Yan F."/>
            <person name="Li Y."/>
            <person name="Sun B."/>
            <person name="Zhang H."/>
            <person name="Zhang J."/>
            <person name="Zhu Y."/>
            <person name="Du M."/>
            <person name="Zhao Y."/>
            <person name="Schartl M."/>
            <person name="Tang Q."/>
            <person name="Wang J."/>
        </authorList>
    </citation>
    <scope>NUCLEOTIDE SEQUENCE</scope>
</reference>
<dbReference type="PANTHER" id="PTHR23039">
    <property type="entry name" value="NANCE-HORAN SYNDROME PROTEIN"/>
    <property type="match status" value="1"/>
</dbReference>
<feature type="compositionally biased region" description="Polar residues" evidence="1">
    <location>
        <begin position="1089"/>
        <end position="1111"/>
    </location>
</feature>
<evidence type="ECO:0000313" key="3">
    <source>
        <dbReference type="Proteomes" id="UP000265120"/>
    </source>
</evidence>
<feature type="compositionally biased region" description="Polar residues" evidence="1">
    <location>
        <begin position="109"/>
        <end position="122"/>
    </location>
</feature>
<accession>A0A3P8UHW9</accession>
<feature type="compositionally biased region" description="Polar residues" evidence="1">
    <location>
        <begin position="1140"/>
        <end position="1149"/>
    </location>
</feature>
<dbReference type="PANTHER" id="PTHR23039:SF6">
    <property type="entry name" value="SIMILAR TO MKIAA1522 PROTEIN"/>
    <property type="match status" value="1"/>
</dbReference>
<feature type="compositionally biased region" description="Polar residues" evidence="1">
    <location>
        <begin position="322"/>
        <end position="343"/>
    </location>
</feature>
<feature type="compositionally biased region" description="Low complexity" evidence="1">
    <location>
        <begin position="683"/>
        <end position="696"/>
    </location>
</feature>
<dbReference type="OMA" id="VVNIFAH"/>
<feature type="compositionally biased region" description="Low complexity" evidence="1">
    <location>
        <begin position="761"/>
        <end position="785"/>
    </location>
</feature>
<feature type="compositionally biased region" description="Polar residues" evidence="1">
    <location>
        <begin position="472"/>
        <end position="482"/>
    </location>
</feature>
<feature type="compositionally biased region" description="Polar residues" evidence="1">
    <location>
        <begin position="664"/>
        <end position="674"/>
    </location>
</feature>
<dbReference type="GO" id="GO:0030154">
    <property type="term" value="P:cell differentiation"/>
    <property type="evidence" value="ECO:0007669"/>
    <property type="project" value="TreeGrafter"/>
</dbReference>
<feature type="compositionally biased region" description="Polar residues" evidence="1">
    <location>
        <begin position="137"/>
        <end position="151"/>
    </location>
</feature>
<proteinExistence type="predicted"/>
<feature type="compositionally biased region" description="Pro residues" evidence="1">
    <location>
        <begin position="880"/>
        <end position="890"/>
    </location>
</feature>
<keyword evidence="3" id="KW-1185">Reference proteome</keyword>
<feature type="region of interest" description="Disordered" evidence="1">
    <location>
        <begin position="571"/>
        <end position="850"/>
    </location>
</feature>
<dbReference type="Proteomes" id="UP000265120">
    <property type="component" value="Chromosome 1"/>
</dbReference>
<feature type="region of interest" description="Disordered" evidence="1">
    <location>
        <begin position="373"/>
        <end position="401"/>
    </location>
</feature>
<feature type="region of interest" description="Disordered" evidence="1">
    <location>
        <begin position="80"/>
        <end position="178"/>
    </location>
</feature>
<feature type="compositionally biased region" description="Polar residues" evidence="1">
    <location>
        <begin position="388"/>
        <end position="401"/>
    </location>
</feature>
<dbReference type="InParanoid" id="A0A3P8UHW9"/>
<evidence type="ECO:0000313" key="2">
    <source>
        <dbReference type="Ensembl" id="ENSCSEP00000000216.1"/>
    </source>
</evidence>
<feature type="compositionally biased region" description="Polar residues" evidence="1">
    <location>
        <begin position="1379"/>
        <end position="1390"/>
    </location>
</feature>
<feature type="compositionally biased region" description="Low complexity" evidence="1">
    <location>
        <begin position="870"/>
        <end position="879"/>
    </location>
</feature>
<feature type="compositionally biased region" description="Basic and acidic residues" evidence="1">
    <location>
        <begin position="571"/>
        <end position="590"/>
    </location>
</feature>
<feature type="compositionally biased region" description="Polar residues" evidence="1">
    <location>
        <begin position="1046"/>
        <end position="1062"/>
    </location>
</feature>
<feature type="compositionally biased region" description="Low complexity" evidence="1">
    <location>
        <begin position="278"/>
        <end position="292"/>
    </location>
</feature>
<feature type="region of interest" description="Disordered" evidence="1">
    <location>
        <begin position="463"/>
        <end position="484"/>
    </location>
</feature>
<feature type="compositionally biased region" description="Pro residues" evidence="1">
    <location>
        <begin position="698"/>
        <end position="759"/>
    </location>
</feature>
<feature type="compositionally biased region" description="Polar residues" evidence="1">
    <location>
        <begin position="1295"/>
        <end position="1318"/>
    </location>
</feature>
<feature type="region of interest" description="Disordered" evidence="1">
    <location>
        <begin position="254"/>
        <end position="293"/>
    </location>
</feature>
<feature type="compositionally biased region" description="Low complexity" evidence="1">
    <location>
        <begin position="80"/>
        <end position="108"/>
    </location>
</feature>
<feature type="compositionally biased region" description="Polar residues" evidence="1">
    <location>
        <begin position="1246"/>
        <end position="1271"/>
    </location>
</feature>
<protein>
    <submittedName>
        <fullName evidence="2">Uncharacterized protein</fullName>
    </submittedName>
</protein>
<name>A0A3P8UHW9_CYNSE</name>
<reference evidence="2" key="3">
    <citation type="submission" date="2025-09" db="UniProtKB">
        <authorList>
            <consortium name="Ensembl"/>
        </authorList>
    </citation>
    <scope>IDENTIFICATION</scope>
</reference>
<feature type="region of interest" description="Disordered" evidence="1">
    <location>
        <begin position="206"/>
        <end position="229"/>
    </location>
</feature>
<feature type="compositionally biased region" description="Polar residues" evidence="1">
    <location>
        <begin position="1333"/>
        <end position="1349"/>
    </location>
</feature>
<feature type="region of interest" description="Disordered" evidence="1">
    <location>
        <begin position="307"/>
        <end position="344"/>
    </location>
</feature>
<feature type="compositionally biased region" description="Pro residues" evidence="1">
    <location>
        <begin position="825"/>
        <end position="850"/>
    </location>
</feature>
<feature type="compositionally biased region" description="Polar residues" evidence="1">
    <location>
        <begin position="795"/>
        <end position="805"/>
    </location>
</feature>
<sequence length="1415" mass="150787">MDDLALLQRFGPDLSDCDRPKSLAVPWMTTGNSLQQAPPSPVMSMSPQAAYMSKIIPNAVLPPSIDVVEINRGRSRSLRTVSKSSLLLSSPASSRASSRASSCRTTASQDSSITSASRYNHPSVSDSSCWSNSESSNTLVSDSSTISGHSTPRQKRSREGDVSEKEDRVSVYSSNSRASKCTSNGIVRRKVDVVKNEGQLVRSLSVMKSKKAPPPPSRSYSLHNKMKRRSRDLAEIRVIPGEYSLQRISPLGEENEKMKSGNTVMPCKPIDSPGYNADTSSLDDSTGSGSFSPMKLQALRTDQALKTEGENARDSVQKKEQLQGNKLSKTISPSSGYSSQDATSPLLLKHSQNSSGKHKKSILSKFHKLISGSSSAGSAPTPVPRQALPQSSKTTVGGTSNAVDALGVSPAVRTLRELFNIPPHPKVHAPPPPPPEVWCHSKRSVELLLGPPVPDNLHVIIKKNPKDRRQQRQSPSASTDGSVKSLVAERKQKNLAIIVDSINVGLNGVEREKVQEGVNVEIQKVKNERLTENVNLKETTVTEVSQKARGSDLLNGLLAKAVEKREERLAAAKREEEARKLATESREMNSHENNLATVSTTRVSSSTVPQTHAKKTTEAAVSPESSWPPPPPPMKQAGVGGRDDVDFPLPPPPPFGEVPGSGPTERSSIVTTPSLVIMKVEPQKSSPSPSQTTAPALNIPPPPSYSAPPPPPPVKAASPPVPTVICPPPTQIPPPPLVISPPLPPPPPAEYFYSPPPKMISPTPSTDVTPSPPKVTSSSSSKGLSPSPPKVISQPHLTPSTQVLISTPPPPTTTSIEICLQPNVISPPPPPPLPPSKEFPPPPTVIFTTPPPMKEEVVVLKKVPPPEEIPPLSSESITPPSVPEEVPPPSTENVAPPSQSEVSLLSVNENLPPISEETSSSPVKEASPAQPMEPVLHPQPISPPSLKEVPVLPPENISVQPPIEDRPISPNVTVPPPDQEASCPLVTEVSVLPSEEIPEEDSLCSAEENITTPAVEIFVNRFKPPESIPPPPPLSTQLQLSEQNKDISQQNIQPECPTNPSSADRILTPPQGIPPLSHSEVLHQPEDIPTSTDRQLTEISITQATESNPSPEKSEELVGRPSPSPSLPQNLDSGKDESKNVSVELQNQEPEPVHVSQEGSDPVVISSPPVNNIPEPACSEEQPQPRVTMRKELPSVLVLTSSASGEAPQKPIRKSLIMTSPTSTSPPALGPVHLALPKPYSPLAPVTSSATIPSPTQKSPPVTTAPSSMNLQEAIRLRTAARSKENPASCLKLHSPTSPDLRTSPRSPASTASFIFSKSNKRLSSETKPVSEVKTSVPKNLGIVSSTKVGSEEASVKRGAKMPPPVARKPKAKAKENGTSEGTDSTVGQEEQQDVFLDDTEKTAESAEGKGTAST</sequence>
<feature type="compositionally biased region" description="Basic and acidic residues" evidence="1">
    <location>
        <begin position="1399"/>
        <end position="1408"/>
    </location>
</feature>
<feature type="compositionally biased region" description="Polar residues" evidence="1">
    <location>
        <begin position="896"/>
        <end position="909"/>
    </location>
</feature>